<dbReference type="InterPro" id="IPR019432">
    <property type="entry name" value="Acyltransferase_MbtK/IucB-like"/>
</dbReference>
<dbReference type="RefSeq" id="WP_053009265.1">
    <property type="nucleotide sequence ID" value="NZ_CWJI01000002.1"/>
</dbReference>
<dbReference type="GO" id="GO:0016410">
    <property type="term" value="F:N-acyltransferase activity"/>
    <property type="evidence" value="ECO:0007669"/>
    <property type="project" value="TreeGrafter"/>
</dbReference>
<dbReference type="SUPFAM" id="SSF55729">
    <property type="entry name" value="Acyl-CoA N-acyltransferases (Nat)"/>
    <property type="match status" value="1"/>
</dbReference>
<dbReference type="SMART" id="SM01006">
    <property type="entry name" value="AlcB"/>
    <property type="match status" value="1"/>
</dbReference>
<sequence length="322" mass="37718">MKPCAKLMHANGGFRCEYLQKNLILGFGLDGSAVLQLPGRLPEGWLVQALDQLFVAAPSLTGIALPYTQWREEPQARALFALASGDYLAREQFYQLPLWLGAYRNQASAQMSSSAQMLYDTERDIWFPQRPSRPNGEVYRRFDPQIKHTLSFRLPEIERDAEQFTRWMNSPRVDAFWEMSGPLEVQAAYLQRQLDSSYCYPLLGCFDDQPFGYFEVYWAAEDRIGRHYRWQPFDRGLHMLVGEECWRGAQYIRSWLRGLTHYLYLDEPRTARVVAEPRADNQRLFRHLPAAGYHTMKEFDFPHKRSRLVVNQRVDFFREGAL</sequence>
<dbReference type="FunFam" id="3.40.630.30:FF:000256">
    <property type="entry name" value="Putative lysine N-acyltransferase C17G9.06c"/>
    <property type="match status" value="1"/>
</dbReference>
<dbReference type="EMBL" id="CWJI01000002">
    <property type="protein sequence ID" value="CRY54560.1"/>
    <property type="molecule type" value="Genomic_DNA"/>
</dbReference>
<dbReference type="AlphaFoldDB" id="A0A0H5LU39"/>
<protein>
    <submittedName>
        <fullName evidence="6">Putative siderophore biosynthesis protein IucB</fullName>
        <ecNumber evidence="6">2.3.1.102</ecNumber>
    </submittedName>
</protein>
<dbReference type="PANTHER" id="PTHR31438">
    <property type="entry name" value="LYSINE N-ACYLTRANSFERASE C17G9.06C-RELATED"/>
    <property type="match status" value="1"/>
</dbReference>
<keyword evidence="6" id="KW-0012">Acyltransferase</keyword>
<comment type="subcellular location">
    <subcellularLocation>
        <location evidence="1">Cytoplasm</location>
    </subcellularLocation>
</comment>
<keyword evidence="4 6" id="KW-0808">Transferase</keyword>
<dbReference type="GO" id="GO:0050133">
    <property type="term" value="F:N6-hydroxylysine O-acetyltransferase activity"/>
    <property type="evidence" value="ECO:0007669"/>
    <property type="project" value="UniProtKB-EC"/>
</dbReference>
<dbReference type="GO" id="GO:0005737">
    <property type="term" value="C:cytoplasm"/>
    <property type="evidence" value="ECO:0007669"/>
    <property type="project" value="UniProtKB-SubCell"/>
</dbReference>
<proteinExistence type="predicted"/>
<organism evidence="6 7">
    <name type="scientific">Yersinia intermedia</name>
    <dbReference type="NCBI Taxonomy" id="631"/>
    <lineage>
        <taxon>Bacteria</taxon>
        <taxon>Pseudomonadati</taxon>
        <taxon>Pseudomonadota</taxon>
        <taxon>Gammaproteobacteria</taxon>
        <taxon>Enterobacterales</taxon>
        <taxon>Yersiniaceae</taxon>
        <taxon>Yersinia</taxon>
    </lineage>
</organism>
<keyword evidence="3" id="KW-0963">Cytoplasm</keyword>
<dbReference type="GO" id="GO:0019290">
    <property type="term" value="P:siderophore biosynthetic process"/>
    <property type="evidence" value="ECO:0007669"/>
    <property type="project" value="InterPro"/>
</dbReference>
<comment type="pathway">
    <text evidence="2">Siderophore biosynthesis.</text>
</comment>
<evidence type="ECO:0000313" key="6">
    <source>
        <dbReference type="EMBL" id="CRY54560.1"/>
    </source>
</evidence>
<dbReference type="Proteomes" id="UP000043316">
    <property type="component" value="Unassembled WGS sequence"/>
</dbReference>
<evidence type="ECO:0000256" key="4">
    <source>
        <dbReference type="ARBA" id="ARBA00022679"/>
    </source>
</evidence>
<evidence type="ECO:0000256" key="2">
    <source>
        <dbReference type="ARBA" id="ARBA00004924"/>
    </source>
</evidence>
<reference evidence="7" key="1">
    <citation type="submission" date="2015-03" db="EMBL/GenBank/DDBJ databases">
        <authorList>
            <consortium name="Pathogen Informatics"/>
        </authorList>
    </citation>
    <scope>NUCLEOTIDE SEQUENCE [LARGE SCALE GENOMIC DNA]</scope>
    <source>
        <strain evidence="7">R148</strain>
    </source>
</reference>
<feature type="domain" description="Acyltransferase MbtK/IucB-like conserved" evidence="5">
    <location>
        <begin position="153"/>
        <end position="200"/>
    </location>
</feature>
<dbReference type="PANTHER" id="PTHR31438:SF1">
    <property type="entry name" value="LYSINE N-ACYLTRANSFERASE C17G9.06C-RELATED"/>
    <property type="match status" value="1"/>
</dbReference>
<dbReference type="InterPro" id="IPR016181">
    <property type="entry name" value="Acyl_CoA_acyltransferase"/>
</dbReference>
<evidence type="ECO:0000259" key="5">
    <source>
        <dbReference type="SMART" id="SM01006"/>
    </source>
</evidence>
<evidence type="ECO:0000256" key="3">
    <source>
        <dbReference type="ARBA" id="ARBA00022490"/>
    </source>
</evidence>
<dbReference type="EC" id="2.3.1.102" evidence="6"/>
<dbReference type="Gene3D" id="3.40.630.30">
    <property type="match status" value="1"/>
</dbReference>
<dbReference type="Pfam" id="PF13523">
    <property type="entry name" value="Acetyltransf_8"/>
    <property type="match status" value="1"/>
</dbReference>
<gene>
    <name evidence="6" type="primary">iucB</name>
    <name evidence="6" type="ORF">ERS008476_01484</name>
</gene>
<evidence type="ECO:0000256" key="1">
    <source>
        <dbReference type="ARBA" id="ARBA00004496"/>
    </source>
</evidence>
<name>A0A0H5LU39_YERIN</name>
<evidence type="ECO:0000313" key="7">
    <source>
        <dbReference type="Proteomes" id="UP000043316"/>
    </source>
</evidence>
<accession>A0A0H5LU39</accession>